<dbReference type="RefSeq" id="XP_016231372.1">
    <property type="nucleotide sequence ID" value="XM_016384770.1"/>
</dbReference>
<dbReference type="InterPro" id="IPR000210">
    <property type="entry name" value="BTB/POZ_dom"/>
</dbReference>
<sequence length="409" mass="46729">MATTRLRALMEASRSTQPSPPQSQPHQHGQSHGGPQSQSQSPSQSQPRPQSQSQPQPPSQSQSQHPQPQSQSQQQSQTSATTNPSTADVPKKSASDGPDVKRLPEQAEEEEILDGEELEEEEEEEEYEEEEEEDDEDDFENFTTSEIVTVYVGHKRKRFFLHRELICQRSPFMEKCLKKDAFDEGYKNELYLPEDDPKAFSIVVDWIYRNKLPARTEPAFDLCDLSASYCMADKFGMEELQNSIMDVVRASFSRREGEAFKPPNFSALVLTHQFGPPKSPLKRFYVEHLVHHMMKQPKWYHELKRNEPNRSDLEEIYKIPDLVSYVFKKIWQFQGEPWKDPATWDKCCYHVHATTVCPAKVAVASMARTKEGLSQSVRLGSGLPGIHLGQPQRSWPPTAMGVWNPGVGW</sequence>
<feature type="region of interest" description="Disordered" evidence="1">
    <location>
        <begin position="1"/>
        <end position="144"/>
    </location>
</feature>
<organism evidence="3 4">
    <name type="scientific">Exophiala spinifera</name>
    <dbReference type="NCBI Taxonomy" id="91928"/>
    <lineage>
        <taxon>Eukaryota</taxon>
        <taxon>Fungi</taxon>
        <taxon>Dikarya</taxon>
        <taxon>Ascomycota</taxon>
        <taxon>Pezizomycotina</taxon>
        <taxon>Eurotiomycetes</taxon>
        <taxon>Chaetothyriomycetidae</taxon>
        <taxon>Chaetothyriales</taxon>
        <taxon>Herpotrichiellaceae</taxon>
        <taxon>Exophiala</taxon>
    </lineage>
</organism>
<dbReference type="CDD" id="cd18186">
    <property type="entry name" value="BTB_POZ_ZBTB_KLHL-like"/>
    <property type="match status" value="1"/>
</dbReference>
<dbReference type="HOGENOM" id="CLU_045415_0_0_1"/>
<evidence type="ECO:0000259" key="2">
    <source>
        <dbReference type="PROSITE" id="PS50097"/>
    </source>
</evidence>
<dbReference type="Gene3D" id="3.30.710.10">
    <property type="entry name" value="Potassium Channel Kv1.1, Chain A"/>
    <property type="match status" value="1"/>
</dbReference>
<dbReference type="PANTHER" id="PTHR47843:SF7">
    <property type="entry name" value="BTB DOMAIN-CONTAINING PROTEIN"/>
    <property type="match status" value="1"/>
</dbReference>
<feature type="compositionally biased region" description="Acidic residues" evidence="1">
    <location>
        <begin position="106"/>
        <end position="140"/>
    </location>
</feature>
<reference evidence="3 4" key="1">
    <citation type="submission" date="2015-01" db="EMBL/GenBank/DDBJ databases">
        <title>The Genome Sequence of Exophiala spinifera CBS89968.</title>
        <authorList>
            <consortium name="The Broad Institute Genomics Platform"/>
            <person name="Cuomo C."/>
            <person name="de Hoog S."/>
            <person name="Gorbushina A."/>
            <person name="Stielow B."/>
            <person name="Teixiera M."/>
            <person name="Abouelleil A."/>
            <person name="Chapman S.B."/>
            <person name="Priest M."/>
            <person name="Young S.K."/>
            <person name="Wortman J."/>
            <person name="Nusbaum C."/>
            <person name="Birren B."/>
        </authorList>
    </citation>
    <scope>NUCLEOTIDE SEQUENCE [LARGE SCALE GENOMIC DNA]</scope>
    <source>
        <strain evidence="3 4">CBS 89968</strain>
    </source>
</reference>
<dbReference type="OrthoDB" id="1022638at2759"/>
<dbReference type="SUPFAM" id="SSF81995">
    <property type="entry name" value="beta-sandwich domain of Sec23/24"/>
    <property type="match status" value="1"/>
</dbReference>
<evidence type="ECO:0000256" key="1">
    <source>
        <dbReference type="SAM" id="MobiDB-lite"/>
    </source>
</evidence>
<dbReference type="Proteomes" id="UP000053328">
    <property type="component" value="Unassembled WGS sequence"/>
</dbReference>
<dbReference type="EMBL" id="KN847499">
    <property type="protein sequence ID" value="KIW11156.1"/>
    <property type="molecule type" value="Genomic_DNA"/>
</dbReference>
<gene>
    <name evidence="3" type="ORF">PV08_10456</name>
</gene>
<dbReference type="SUPFAM" id="SSF54695">
    <property type="entry name" value="POZ domain"/>
    <property type="match status" value="1"/>
</dbReference>
<accession>A0A0D1Y854</accession>
<name>A0A0D1Y854_9EURO</name>
<dbReference type="PANTHER" id="PTHR47843">
    <property type="entry name" value="BTB DOMAIN-CONTAINING PROTEIN-RELATED"/>
    <property type="match status" value="1"/>
</dbReference>
<proteinExistence type="predicted"/>
<dbReference type="InterPro" id="IPR011333">
    <property type="entry name" value="SKP1/BTB/POZ_sf"/>
</dbReference>
<dbReference type="GeneID" id="27337539"/>
<feature type="compositionally biased region" description="Low complexity" evidence="1">
    <location>
        <begin position="24"/>
        <end position="79"/>
    </location>
</feature>
<dbReference type="PROSITE" id="PS50097">
    <property type="entry name" value="BTB"/>
    <property type="match status" value="1"/>
</dbReference>
<dbReference type="Pfam" id="PF00651">
    <property type="entry name" value="BTB"/>
    <property type="match status" value="1"/>
</dbReference>
<keyword evidence="4" id="KW-1185">Reference proteome</keyword>
<evidence type="ECO:0000313" key="3">
    <source>
        <dbReference type="EMBL" id="KIW11156.1"/>
    </source>
</evidence>
<feature type="compositionally biased region" description="Basic and acidic residues" evidence="1">
    <location>
        <begin position="89"/>
        <end position="105"/>
    </location>
</feature>
<dbReference type="SMART" id="SM00225">
    <property type="entry name" value="BTB"/>
    <property type="match status" value="1"/>
</dbReference>
<evidence type="ECO:0000313" key="4">
    <source>
        <dbReference type="Proteomes" id="UP000053328"/>
    </source>
</evidence>
<dbReference type="AlphaFoldDB" id="A0A0D1Y854"/>
<feature type="domain" description="BTB" evidence="2">
    <location>
        <begin position="146"/>
        <end position="216"/>
    </location>
</feature>
<dbReference type="STRING" id="91928.A0A0D1Y854"/>
<dbReference type="VEuPathDB" id="FungiDB:PV08_10456"/>
<protein>
    <recommendedName>
        <fullName evidence="2">BTB domain-containing protein</fullName>
    </recommendedName>
</protein>